<accession>A0A345ZZS6</accession>
<gene>
    <name evidence="2" type="ORF">DW352_19010</name>
</gene>
<evidence type="ECO:0000313" key="3">
    <source>
        <dbReference type="Proteomes" id="UP000254889"/>
    </source>
</evidence>
<dbReference type="Gene3D" id="3.10.450.50">
    <property type="match status" value="1"/>
</dbReference>
<dbReference type="AlphaFoldDB" id="A0A345ZZS6"/>
<name>A0A345ZZS6_9HYPH</name>
<dbReference type="KEGG" id="ptaw:DW352_19010"/>
<evidence type="ECO:0000313" key="2">
    <source>
        <dbReference type="EMBL" id="AXK82423.1"/>
    </source>
</evidence>
<dbReference type="InterPro" id="IPR032710">
    <property type="entry name" value="NTF2-like_dom_sf"/>
</dbReference>
<dbReference type="SUPFAM" id="SSF54427">
    <property type="entry name" value="NTF2-like"/>
    <property type="match status" value="1"/>
</dbReference>
<evidence type="ECO:0000259" key="1">
    <source>
        <dbReference type="Pfam" id="PF13577"/>
    </source>
</evidence>
<proteinExistence type="predicted"/>
<keyword evidence="3" id="KW-1185">Reference proteome</keyword>
<sequence length="154" mass="17180">MAQELSRPADLAALTTLTAFVVDYWYEVDRNWGRNAQDFYVDDGEFVIGDKVMRGKEGVAGFYRWRESRGERTARHLVSNCRLSALDGDRATLECVMCLYAADGRPVLPSLPAIMIADVVAVCERGADGRWRFRSHRLLPVFEGGVPATIPPDA</sequence>
<dbReference type="OrthoDB" id="8364121at2"/>
<organism evidence="2 3">
    <name type="scientific">Pseudolabrys taiwanensis</name>
    <dbReference type="NCBI Taxonomy" id="331696"/>
    <lineage>
        <taxon>Bacteria</taxon>
        <taxon>Pseudomonadati</taxon>
        <taxon>Pseudomonadota</taxon>
        <taxon>Alphaproteobacteria</taxon>
        <taxon>Hyphomicrobiales</taxon>
        <taxon>Xanthobacteraceae</taxon>
        <taxon>Pseudolabrys</taxon>
    </lineage>
</organism>
<feature type="domain" description="SnoaL-like" evidence="1">
    <location>
        <begin position="11"/>
        <end position="135"/>
    </location>
</feature>
<dbReference type="Pfam" id="PF13577">
    <property type="entry name" value="SnoaL_4"/>
    <property type="match status" value="1"/>
</dbReference>
<dbReference type="RefSeq" id="WP_115692802.1">
    <property type="nucleotide sequence ID" value="NZ_CP031417.1"/>
</dbReference>
<protein>
    <recommendedName>
        <fullName evidence="1">SnoaL-like domain-containing protein</fullName>
    </recommendedName>
</protein>
<dbReference type="EMBL" id="CP031417">
    <property type="protein sequence ID" value="AXK82423.1"/>
    <property type="molecule type" value="Genomic_DNA"/>
</dbReference>
<dbReference type="InterPro" id="IPR037401">
    <property type="entry name" value="SnoaL-like"/>
</dbReference>
<reference evidence="2 3" key="1">
    <citation type="submission" date="2018-07" db="EMBL/GenBank/DDBJ databases">
        <authorList>
            <person name="Quirk P.G."/>
            <person name="Krulwich T.A."/>
        </authorList>
    </citation>
    <scope>NUCLEOTIDE SEQUENCE [LARGE SCALE GENOMIC DNA]</scope>
    <source>
        <strain evidence="2 3">CC-BB4</strain>
    </source>
</reference>
<dbReference type="Proteomes" id="UP000254889">
    <property type="component" value="Chromosome"/>
</dbReference>
<dbReference type="CDD" id="cd00531">
    <property type="entry name" value="NTF2_like"/>
    <property type="match status" value="1"/>
</dbReference>